<evidence type="ECO:0000313" key="2">
    <source>
        <dbReference type="Proteomes" id="UP000593574"/>
    </source>
</evidence>
<organism evidence="1 2">
    <name type="scientific">Gossypium laxum</name>
    <dbReference type="NCBI Taxonomy" id="34288"/>
    <lineage>
        <taxon>Eukaryota</taxon>
        <taxon>Viridiplantae</taxon>
        <taxon>Streptophyta</taxon>
        <taxon>Embryophyta</taxon>
        <taxon>Tracheophyta</taxon>
        <taxon>Spermatophyta</taxon>
        <taxon>Magnoliopsida</taxon>
        <taxon>eudicotyledons</taxon>
        <taxon>Gunneridae</taxon>
        <taxon>Pentapetalae</taxon>
        <taxon>rosids</taxon>
        <taxon>malvids</taxon>
        <taxon>Malvales</taxon>
        <taxon>Malvaceae</taxon>
        <taxon>Malvoideae</taxon>
        <taxon>Gossypium</taxon>
    </lineage>
</organism>
<keyword evidence="2" id="KW-1185">Reference proteome</keyword>
<name>A0A7J9A0W6_9ROSI</name>
<reference evidence="1 2" key="1">
    <citation type="journal article" date="2019" name="Genome Biol. Evol.">
        <title>Insights into the evolution of the New World diploid cottons (Gossypium, subgenus Houzingenia) based on genome sequencing.</title>
        <authorList>
            <person name="Grover C.E."/>
            <person name="Arick M.A. 2nd"/>
            <person name="Thrash A."/>
            <person name="Conover J.L."/>
            <person name="Sanders W.S."/>
            <person name="Peterson D.G."/>
            <person name="Frelichowski J.E."/>
            <person name="Scheffler J.A."/>
            <person name="Scheffler B.E."/>
            <person name="Wendel J.F."/>
        </authorList>
    </citation>
    <scope>NUCLEOTIDE SEQUENCE [LARGE SCALE GENOMIC DNA]</scope>
    <source>
        <strain evidence="1">4</strain>
        <tissue evidence="1">Leaf</tissue>
    </source>
</reference>
<protein>
    <submittedName>
        <fullName evidence="1">Uncharacterized protein</fullName>
    </submittedName>
</protein>
<accession>A0A7J9A0W6</accession>
<gene>
    <name evidence="1" type="ORF">Golax_005477</name>
</gene>
<dbReference type="EMBL" id="JABEZV010000008">
    <property type="protein sequence ID" value="MBA0717683.1"/>
    <property type="molecule type" value="Genomic_DNA"/>
</dbReference>
<dbReference type="PANTHER" id="PTHR33601:SF22">
    <property type="entry name" value="PROTEIN LITTLE ZIPPER 1"/>
    <property type="match status" value="1"/>
</dbReference>
<dbReference type="InterPro" id="IPR039312">
    <property type="entry name" value="ZPR"/>
</dbReference>
<sequence length="105" mass="12473">MCINSTPSNSQSQKHSYNSHNIRLIPTLNSIKNRWRRLNKKKKKKKMAIMGIEKTNEMEMKNLKLFMENQSIIKENERLRNKALLLHQENLTLLAQLQHNFSINN</sequence>
<proteinExistence type="predicted"/>
<dbReference type="PANTHER" id="PTHR33601">
    <property type="entry name" value="PROTEIN LITTLE ZIPPER 4"/>
    <property type="match status" value="1"/>
</dbReference>
<dbReference type="AlphaFoldDB" id="A0A7J9A0W6"/>
<comment type="caution">
    <text evidence="1">The sequence shown here is derived from an EMBL/GenBank/DDBJ whole genome shotgun (WGS) entry which is preliminary data.</text>
</comment>
<evidence type="ECO:0000313" key="1">
    <source>
        <dbReference type="EMBL" id="MBA0717683.1"/>
    </source>
</evidence>
<dbReference type="Proteomes" id="UP000593574">
    <property type="component" value="Unassembled WGS sequence"/>
</dbReference>